<accession>A0A444UTV0</accession>
<dbReference type="AlphaFoldDB" id="A0A444UTV0"/>
<dbReference type="EMBL" id="SCEB01008258">
    <property type="protein sequence ID" value="RXM91578.1"/>
    <property type="molecule type" value="Genomic_DNA"/>
</dbReference>
<keyword evidence="3" id="KW-1185">Reference proteome</keyword>
<organism evidence="2 3">
    <name type="scientific">Acipenser ruthenus</name>
    <name type="common">Sterlet sturgeon</name>
    <dbReference type="NCBI Taxonomy" id="7906"/>
    <lineage>
        <taxon>Eukaryota</taxon>
        <taxon>Metazoa</taxon>
        <taxon>Chordata</taxon>
        <taxon>Craniata</taxon>
        <taxon>Vertebrata</taxon>
        <taxon>Euteleostomi</taxon>
        <taxon>Actinopterygii</taxon>
        <taxon>Chondrostei</taxon>
        <taxon>Acipenseriformes</taxon>
        <taxon>Acipenseridae</taxon>
        <taxon>Acipenser</taxon>
    </lineage>
</organism>
<feature type="region of interest" description="Disordered" evidence="1">
    <location>
        <begin position="84"/>
        <end position="111"/>
    </location>
</feature>
<reference evidence="2 3" key="1">
    <citation type="submission" date="2019-01" db="EMBL/GenBank/DDBJ databases">
        <title>Draft Genome and Complete Hox-Cluster Characterization of the Sterlet Sturgeon (Acipenser ruthenus).</title>
        <authorList>
            <person name="Wei Q."/>
        </authorList>
    </citation>
    <scope>NUCLEOTIDE SEQUENCE [LARGE SCALE GENOMIC DNA]</scope>
    <source>
        <strain evidence="2">WHYD16114868_AA</strain>
        <tissue evidence="2">Blood</tissue>
    </source>
</reference>
<dbReference type="InterPro" id="IPR010721">
    <property type="entry name" value="UstE-like"/>
</dbReference>
<comment type="caution">
    <text evidence="2">The sequence shown here is derived from an EMBL/GenBank/DDBJ whole genome shotgun (WGS) entry which is preliminary data.</text>
</comment>
<proteinExistence type="predicted"/>
<dbReference type="GO" id="GO:0016020">
    <property type="term" value="C:membrane"/>
    <property type="evidence" value="ECO:0007669"/>
    <property type="project" value="TreeGrafter"/>
</dbReference>
<dbReference type="PANTHER" id="PTHR32251">
    <property type="entry name" value="3-OXO-5-ALPHA-STEROID 4-DEHYDROGENASE"/>
    <property type="match status" value="1"/>
</dbReference>
<gene>
    <name evidence="2" type="ORF">EOD39_21036</name>
</gene>
<protein>
    <submittedName>
        <fullName evidence="2">Uncharacterized protein</fullName>
    </submittedName>
</protein>
<dbReference type="PANTHER" id="PTHR32251:SF17">
    <property type="entry name" value="STEROID 5-ALPHA REDUCTASE C-TERMINAL DOMAIN-CONTAINING PROTEIN"/>
    <property type="match status" value="1"/>
</dbReference>
<dbReference type="Proteomes" id="UP000289886">
    <property type="component" value="Unassembled WGS sequence"/>
</dbReference>
<name>A0A444UTV0_ACIRT</name>
<evidence type="ECO:0000313" key="3">
    <source>
        <dbReference type="Proteomes" id="UP000289886"/>
    </source>
</evidence>
<sequence length="132" mass="14573">MPVSAMGNLLLKCAVTDLAIQWVGWGVASAFKTEKFYDLAGSGTFVLLTLLSRRWGGTGYRRQNVQSGLVTAWGLRRTDMLTHHHPAPGGLQNKNLDDQNKRANFAKRSPTKRAAAVLPTIKPYFLESRNSS</sequence>
<evidence type="ECO:0000256" key="1">
    <source>
        <dbReference type="SAM" id="MobiDB-lite"/>
    </source>
</evidence>
<evidence type="ECO:0000313" key="2">
    <source>
        <dbReference type="EMBL" id="RXM91578.1"/>
    </source>
</evidence>